<organism evidence="1 2">
    <name type="scientific">Asticcacaulis biprosthecium C19</name>
    <dbReference type="NCBI Taxonomy" id="715226"/>
    <lineage>
        <taxon>Bacteria</taxon>
        <taxon>Pseudomonadati</taxon>
        <taxon>Pseudomonadota</taxon>
        <taxon>Alphaproteobacteria</taxon>
        <taxon>Caulobacterales</taxon>
        <taxon>Caulobacteraceae</taxon>
        <taxon>Asticcacaulis</taxon>
    </lineage>
</organism>
<dbReference type="AlphaFoldDB" id="F4QTT4"/>
<dbReference type="Proteomes" id="UP000006512">
    <property type="component" value="Unassembled WGS sequence"/>
</dbReference>
<evidence type="ECO:0000313" key="1">
    <source>
        <dbReference type="EMBL" id="EGF89234.1"/>
    </source>
</evidence>
<dbReference type="STRING" id="715226.ABI_45810"/>
<name>F4QTT4_9CAUL</name>
<reference evidence="2" key="1">
    <citation type="submission" date="2011-03" db="EMBL/GenBank/DDBJ databases">
        <title>Draft genome sequence of Brevundimonas diminuta.</title>
        <authorList>
            <person name="Brown P.J.B."/>
            <person name="Buechlein A."/>
            <person name="Hemmerich C."/>
            <person name="Brun Y.V."/>
        </authorList>
    </citation>
    <scope>NUCLEOTIDE SEQUENCE [LARGE SCALE GENOMIC DNA]</scope>
    <source>
        <strain evidence="2">C19</strain>
    </source>
</reference>
<proteinExistence type="predicted"/>
<dbReference type="HOGENOM" id="CLU_1709961_0_0_5"/>
<gene>
    <name evidence="1" type="ORF">ABI_45810</name>
</gene>
<dbReference type="eggNOG" id="ENOG5031JRN">
    <property type="taxonomic scope" value="Bacteria"/>
</dbReference>
<evidence type="ECO:0000313" key="2">
    <source>
        <dbReference type="Proteomes" id="UP000006512"/>
    </source>
</evidence>
<protein>
    <submittedName>
        <fullName evidence="1">Uncharacterized protein</fullName>
    </submittedName>
</protein>
<dbReference type="EMBL" id="GL883081">
    <property type="protein sequence ID" value="EGF89234.1"/>
    <property type="molecule type" value="Genomic_DNA"/>
</dbReference>
<keyword evidence="2" id="KW-1185">Reference proteome</keyword>
<sequence>MERLMTSDNADLERRVLAHEEILQALIAHMVETEPRFLERLSATFRQPVHLEGDRQDDMATAAYAARFVREVIRLEEPKLVESQKPSLVALWDDLWPTSGEVGLKNENVPVRFELRQRDDMWEVIRNGRLVGGYVSHTGALEAAQQAILAVFTVGGSAELLTTDTTI</sequence>
<accession>F4QTT4</accession>